<dbReference type="EMBL" id="CAJOBS010007316">
    <property type="protein sequence ID" value="CAF4920922.1"/>
    <property type="molecule type" value="Genomic_DNA"/>
</dbReference>
<evidence type="ECO:0000313" key="4">
    <source>
        <dbReference type="Proteomes" id="UP000663865"/>
    </source>
</evidence>
<dbReference type="PANTHER" id="PTHR37984:SF5">
    <property type="entry name" value="PROTEIN NYNRIN-LIKE"/>
    <property type="match status" value="1"/>
</dbReference>
<gene>
    <name evidence="2" type="ORF">KIK155_LOCUS8018</name>
    <name evidence="3" type="ORF">TOA249_LOCUS32097</name>
</gene>
<sequence length="603" mass="68588">MEQAFDTKVNEFVTTLDVKKQSKYLIKRDIYNQIVQVLKDIEGKHQSQLKFWAKKHFTLVKIAEQDVLYSFKQKLPVVTYEDLFEKINECHTAVGHLGRDKTWHEIKHRFSFVPLNTVKIFIGLCDQCVSRKVFPKPVTGKPIVSVGFMTRMQIDLVDMRSVEHNGFKWIFHAKDHFSKYSWLYPLTSKEAINVAEVLKSIFYQFGPPRILQSDNGREFVAKVILDLTKLWPGLLIINGRPRHPQSQGLVERGNAVVQQLLGKWLDTNVTTDWPSGLGPVMYAINTSVARTINQTPFQVVFGQQPRTDDYTWKCIEAHLKNKEQDEENYIMLEEDLPADIFDMTQQADDIEGSPIDQSTKDSNEDDIEGSLIDQLTKDSNEERICTDAAAGTGDQSAQNNEEEIRSDLCIDHEELVDGTIFVSNDVEPKPESIAVNRHKRIRENAEECYLNNAHAQLTRYMSKSSKRQRTYHVGDVVGLKITDVDRTNTSPTILPCKIVDSKEQDGETLYNVATMNGIIKESFQSAVFLDLTASNFTALRILNTEFLSSISLIQACQTYTSFKSANTCKCNGDCSTNRCQCKKKDRMCCSKCHGGNGLKCKNC</sequence>
<dbReference type="GO" id="GO:0015074">
    <property type="term" value="P:DNA integration"/>
    <property type="evidence" value="ECO:0007669"/>
    <property type="project" value="InterPro"/>
</dbReference>
<dbReference type="AlphaFoldDB" id="A0A818A2L7"/>
<dbReference type="InterPro" id="IPR036397">
    <property type="entry name" value="RNaseH_sf"/>
</dbReference>
<dbReference type="PROSITE" id="PS50994">
    <property type="entry name" value="INTEGRASE"/>
    <property type="match status" value="1"/>
</dbReference>
<accession>A0A818A2L7</accession>
<organism evidence="2 4">
    <name type="scientific">Rotaria socialis</name>
    <dbReference type="NCBI Taxonomy" id="392032"/>
    <lineage>
        <taxon>Eukaryota</taxon>
        <taxon>Metazoa</taxon>
        <taxon>Spiralia</taxon>
        <taxon>Gnathifera</taxon>
        <taxon>Rotifera</taxon>
        <taxon>Eurotatoria</taxon>
        <taxon>Bdelloidea</taxon>
        <taxon>Philodinida</taxon>
        <taxon>Philodinidae</taxon>
        <taxon>Rotaria</taxon>
    </lineage>
</organism>
<evidence type="ECO:0000259" key="1">
    <source>
        <dbReference type="PROSITE" id="PS50994"/>
    </source>
</evidence>
<dbReference type="InterPro" id="IPR012337">
    <property type="entry name" value="RNaseH-like_sf"/>
</dbReference>
<dbReference type="PANTHER" id="PTHR37984">
    <property type="entry name" value="PROTEIN CBG26694"/>
    <property type="match status" value="1"/>
</dbReference>
<feature type="domain" description="Integrase catalytic" evidence="1">
    <location>
        <begin position="138"/>
        <end position="304"/>
    </location>
</feature>
<dbReference type="InterPro" id="IPR001584">
    <property type="entry name" value="Integrase_cat-core"/>
</dbReference>
<dbReference type="Pfam" id="PF00665">
    <property type="entry name" value="rve"/>
    <property type="match status" value="1"/>
</dbReference>
<dbReference type="Proteomes" id="UP000663865">
    <property type="component" value="Unassembled WGS sequence"/>
</dbReference>
<proteinExistence type="predicted"/>
<reference evidence="2" key="1">
    <citation type="submission" date="2021-02" db="EMBL/GenBank/DDBJ databases">
        <authorList>
            <person name="Nowell W R."/>
        </authorList>
    </citation>
    <scope>NUCLEOTIDE SEQUENCE</scope>
</reference>
<dbReference type="SUPFAM" id="SSF53098">
    <property type="entry name" value="Ribonuclease H-like"/>
    <property type="match status" value="1"/>
</dbReference>
<dbReference type="GO" id="GO:0003676">
    <property type="term" value="F:nucleic acid binding"/>
    <property type="evidence" value="ECO:0007669"/>
    <property type="project" value="InterPro"/>
</dbReference>
<dbReference type="EMBL" id="CAJNYV010001061">
    <property type="protein sequence ID" value="CAF3399966.1"/>
    <property type="molecule type" value="Genomic_DNA"/>
</dbReference>
<protein>
    <recommendedName>
        <fullName evidence="1">Integrase catalytic domain-containing protein</fullName>
    </recommendedName>
</protein>
<dbReference type="Gene3D" id="3.30.420.10">
    <property type="entry name" value="Ribonuclease H-like superfamily/Ribonuclease H"/>
    <property type="match status" value="1"/>
</dbReference>
<comment type="caution">
    <text evidence="2">The sequence shown here is derived from an EMBL/GenBank/DDBJ whole genome shotgun (WGS) entry which is preliminary data.</text>
</comment>
<dbReference type="Proteomes" id="UP000663838">
    <property type="component" value="Unassembled WGS sequence"/>
</dbReference>
<dbReference type="InterPro" id="IPR050951">
    <property type="entry name" value="Retrovirus_Pol_polyprotein"/>
</dbReference>
<name>A0A818A2L7_9BILA</name>
<evidence type="ECO:0000313" key="2">
    <source>
        <dbReference type="EMBL" id="CAF3399966.1"/>
    </source>
</evidence>
<evidence type="ECO:0000313" key="3">
    <source>
        <dbReference type="EMBL" id="CAF4920922.1"/>
    </source>
</evidence>